<dbReference type="AlphaFoldDB" id="A0A3Q2YIK7"/>
<dbReference type="InterPro" id="IPR006052">
    <property type="entry name" value="TNF_dom"/>
</dbReference>
<comment type="subcellular location">
    <subcellularLocation>
        <location evidence="1">Membrane</location>
    </subcellularLocation>
</comment>
<dbReference type="SUPFAM" id="SSF49842">
    <property type="entry name" value="TNF-like"/>
    <property type="match status" value="1"/>
</dbReference>
<keyword evidence="4 5" id="KW-0472">Membrane</keyword>
<dbReference type="PROSITE" id="PS50049">
    <property type="entry name" value="THD_2"/>
    <property type="match status" value="1"/>
</dbReference>
<dbReference type="GO" id="GO:0005615">
    <property type="term" value="C:extracellular space"/>
    <property type="evidence" value="ECO:0007669"/>
    <property type="project" value="UniProtKB-KW"/>
</dbReference>
<keyword evidence="3" id="KW-0202">Cytokine</keyword>
<feature type="transmembrane region" description="Helical" evidence="5">
    <location>
        <begin position="38"/>
        <end position="62"/>
    </location>
</feature>
<evidence type="ECO:0000256" key="1">
    <source>
        <dbReference type="ARBA" id="ARBA00004370"/>
    </source>
</evidence>
<name>A0A3Q2YIK7_HIPCM</name>
<dbReference type="GO" id="GO:0016020">
    <property type="term" value="C:membrane"/>
    <property type="evidence" value="ECO:0007669"/>
    <property type="project" value="UniProtKB-SubCell"/>
</dbReference>
<evidence type="ECO:0000256" key="4">
    <source>
        <dbReference type="ARBA" id="ARBA00023136"/>
    </source>
</evidence>
<feature type="domain" description="THD" evidence="6">
    <location>
        <begin position="90"/>
        <end position="227"/>
    </location>
</feature>
<dbReference type="Proteomes" id="UP000264820">
    <property type="component" value="Unplaced"/>
</dbReference>
<dbReference type="OMA" id="QLSVWVQ"/>
<dbReference type="SMART" id="SM00207">
    <property type="entry name" value="TNF"/>
    <property type="match status" value="1"/>
</dbReference>
<dbReference type="GO" id="GO:0006955">
    <property type="term" value="P:immune response"/>
    <property type="evidence" value="ECO:0007669"/>
    <property type="project" value="InterPro"/>
</dbReference>
<dbReference type="GeneTree" id="ENSGT00510000051633"/>
<organism evidence="7 8">
    <name type="scientific">Hippocampus comes</name>
    <name type="common">Tiger tail seahorse</name>
    <dbReference type="NCBI Taxonomy" id="109280"/>
    <lineage>
        <taxon>Eukaryota</taxon>
        <taxon>Metazoa</taxon>
        <taxon>Chordata</taxon>
        <taxon>Craniata</taxon>
        <taxon>Vertebrata</taxon>
        <taxon>Euteleostomi</taxon>
        <taxon>Actinopterygii</taxon>
        <taxon>Neopterygii</taxon>
        <taxon>Teleostei</taxon>
        <taxon>Neoteleostei</taxon>
        <taxon>Acanthomorphata</taxon>
        <taxon>Syngnathiaria</taxon>
        <taxon>Syngnathiformes</taxon>
        <taxon>Syngnathoidei</taxon>
        <taxon>Syngnathidae</taxon>
        <taxon>Hippocampus</taxon>
    </lineage>
</organism>
<evidence type="ECO:0000313" key="7">
    <source>
        <dbReference type="Ensembl" id="ENSHCOP00000017368.1"/>
    </source>
</evidence>
<reference evidence="7" key="1">
    <citation type="submission" date="2025-08" db="UniProtKB">
        <authorList>
            <consortium name="Ensembl"/>
        </authorList>
    </citation>
    <scope>IDENTIFICATION</scope>
</reference>
<accession>A0A3Q2YIK7</accession>
<dbReference type="GO" id="GO:0005125">
    <property type="term" value="F:cytokine activity"/>
    <property type="evidence" value="ECO:0007669"/>
    <property type="project" value="UniProtKB-KW"/>
</dbReference>
<dbReference type="OrthoDB" id="8667946at2759"/>
<protein>
    <submittedName>
        <fullName evidence="7">Uncharacterized LOC109511934</fullName>
    </submittedName>
</protein>
<comment type="similarity">
    <text evidence="2">Belongs to the tumor necrosis factor family.</text>
</comment>
<dbReference type="CTD" id="959"/>
<reference evidence="7" key="2">
    <citation type="submission" date="2025-09" db="UniProtKB">
        <authorList>
            <consortium name="Ensembl"/>
        </authorList>
    </citation>
    <scope>IDENTIFICATION</scope>
</reference>
<dbReference type="STRING" id="109280.ENSHCOP00000017368"/>
<dbReference type="InterPro" id="IPR008983">
    <property type="entry name" value="Tumour_necrosis_fac-like_dom"/>
</dbReference>
<dbReference type="Ensembl" id="ENSHCOT00000013991.1">
    <property type="protein sequence ID" value="ENSHCOP00000017368.1"/>
    <property type="gene ID" value="ENSHCOG00000001095.1"/>
</dbReference>
<evidence type="ECO:0000256" key="2">
    <source>
        <dbReference type="ARBA" id="ARBA00008670"/>
    </source>
</evidence>
<evidence type="ECO:0000256" key="5">
    <source>
        <dbReference type="SAM" id="Phobius"/>
    </source>
</evidence>
<keyword evidence="5" id="KW-0812">Transmembrane</keyword>
<sequence length="227" mass="25203">MINTYHSSVASLPPPLPPRQAQVLIQPQSSSAGHSKTLLRLLLGVLVLHFLLTAGGFTFLYYTGRTEKPPSLPEATFQKTSSRTLARMVVAKQAHLSAQESTSGYLRWDMKHSVLSNINYYRNSWLTVLESGDYMVFSRVTFSKADPEKPLASVLKLKRDESAEEKVAMQAYCSLDPSGFGSKSQLCSVSLGEVISLERGNQLSLWVQDLSQVDYSEKATVFGMYKL</sequence>
<keyword evidence="8" id="KW-1185">Reference proteome</keyword>
<keyword evidence="5" id="KW-1133">Transmembrane helix</keyword>
<dbReference type="Gene3D" id="2.60.120.40">
    <property type="match status" value="1"/>
</dbReference>
<proteinExistence type="inferred from homology"/>
<dbReference type="KEGG" id="hcq:109511934"/>
<dbReference type="GeneID" id="109511934"/>
<dbReference type="Pfam" id="PF00229">
    <property type="entry name" value="TNF"/>
    <property type="match status" value="1"/>
</dbReference>
<dbReference type="RefSeq" id="XP_019718893.1">
    <property type="nucleotide sequence ID" value="XM_019863334.1"/>
</dbReference>
<evidence type="ECO:0000256" key="3">
    <source>
        <dbReference type="ARBA" id="ARBA00022514"/>
    </source>
</evidence>
<dbReference type="GO" id="GO:0005164">
    <property type="term" value="F:tumor necrosis factor receptor binding"/>
    <property type="evidence" value="ECO:0007669"/>
    <property type="project" value="InterPro"/>
</dbReference>
<evidence type="ECO:0000259" key="6">
    <source>
        <dbReference type="PROSITE" id="PS50049"/>
    </source>
</evidence>
<dbReference type="PANTHER" id="PTHR11471:SF57">
    <property type="entry name" value="CD154"/>
    <property type="match status" value="1"/>
</dbReference>
<dbReference type="PANTHER" id="PTHR11471">
    <property type="entry name" value="TUMOR NECROSIS FACTOR FAMILY MEMBER"/>
    <property type="match status" value="1"/>
</dbReference>
<evidence type="ECO:0000313" key="8">
    <source>
        <dbReference type="Proteomes" id="UP000264820"/>
    </source>
</evidence>